<dbReference type="Pfam" id="PF25917">
    <property type="entry name" value="BSH_RND"/>
    <property type="match status" value="1"/>
</dbReference>
<proteinExistence type="inferred from homology"/>
<protein>
    <submittedName>
        <fullName evidence="5">HlyD family secretion protein</fullName>
    </submittedName>
</protein>
<dbReference type="InterPro" id="IPR058637">
    <property type="entry name" value="YknX-like_C"/>
</dbReference>
<feature type="domain" description="Multidrug resistance protein MdtA-like barrel-sandwich hybrid" evidence="2">
    <location>
        <begin position="66"/>
        <end position="189"/>
    </location>
</feature>
<comment type="similarity">
    <text evidence="1">Belongs to the membrane fusion protein (MFP) (TC 8.A.1) family.</text>
</comment>
<dbReference type="GO" id="GO:0015562">
    <property type="term" value="F:efflux transmembrane transporter activity"/>
    <property type="evidence" value="ECO:0007669"/>
    <property type="project" value="TreeGrafter"/>
</dbReference>
<dbReference type="Pfam" id="PF25954">
    <property type="entry name" value="Beta-barrel_RND_2"/>
    <property type="match status" value="1"/>
</dbReference>
<dbReference type="Gene3D" id="2.40.50.100">
    <property type="match status" value="1"/>
</dbReference>
<dbReference type="PANTHER" id="PTHR30469:SF29">
    <property type="entry name" value="BLR2860 PROTEIN"/>
    <property type="match status" value="1"/>
</dbReference>
<keyword evidence="6" id="KW-1185">Reference proteome</keyword>
<evidence type="ECO:0000259" key="4">
    <source>
        <dbReference type="Pfam" id="PF25989"/>
    </source>
</evidence>
<dbReference type="Proteomes" id="UP000076825">
    <property type="component" value="Chromosome 1"/>
</dbReference>
<dbReference type="InterPro" id="IPR058792">
    <property type="entry name" value="Beta-barrel_RND_2"/>
</dbReference>
<evidence type="ECO:0000313" key="5">
    <source>
        <dbReference type="EMBL" id="SAI68354.1"/>
    </source>
</evidence>
<dbReference type="KEGG" id="btrm:SAMEA390648701208"/>
<dbReference type="Gene3D" id="2.40.420.20">
    <property type="match status" value="1"/>
</dbReference>
<dbReference type="Gene3D" id="2.40.30.170">
    <property type="match status" value="1"/>
</dbReference>
<evidence type="ECO:0000259" key="2">
    <source>
        <dbReference type="Pfam" id="PF25917"/>
    </source>
</evidence>
<dbReference type="eggNOG" id="COG0845">
    <property type="taxonomic scope" value="Bacteria"/>
</dbReference>
<feature type="domain" description="YknX-like C-terminal permuted SH3-like" evidence="4">
    <location>
        <begin position="278"/>
        <end position="351"/>
    </location>
</feature>
<evidence type="ECO:0000313" key="6">
    <source>
        <dbReference type="Proteomes" id="UP000076825"/>
    </source>
</evidence>
<dbReference type="EMBL" id="LT546645">
    <property type="protein sequence ID" value="SAI68354.1"/>
    <property type="molecule type" value="Genomic_DNA"/>
</dbReference>
<reference evidence="5 6" key="1">
    <citation type="submission" date="2016-04" db="EMBL/GenBank/DDBJ databases">
        <authorList>
            <consortium name="Pathogen Informatics"/>
        </authorList>
    </citation>
    <scope>NUCLEOTIDE SEQUENCE [LARGE SCALE GENOMIC DNA]</scope>
    <source>
        <strain evidence="5 6">H044680328</strain>
    </source>
</reference>
<dbReference type="Gene3D" id="1.10.287.470">
    <property type="entry name" value="Helix hairpin bin"/>
    <property type="match status" value="1"/>
</dbReference>
<name>A0A157MTA0_9BORD</name>
<dbReference type="InterPro" id="IPR058625">
    <property type="entry name" value="MdtA-like_BSH"/>
</dbReference>
<dbReference type="InterPro" id="IPR006143">
    <property type="entry name" value="RND_pump_MFP"/>
</dbReference>
<evidence type="ECO:0000259" key="3">
    <source>
        <dbReference type="Pfam" id="PF25954"/>
    </source>
</evidence>
<dbReference type="Pfam" id="PF25989">
    <property type="entry name" value="YknX_C"/>
    <property type="match status" value="1"/>
</dbReference>
<dbReference type="NCBIfam" id="TIGR01730">
    <property type="entry name" value="RND_mfp"/>
    <property type="match status" value="1"/>
</dbReference>
<organism evidence="5 6">
    <name type="scientific">Bordetella trematum</name>
    <dbReference type="NCBI Taxonomy" id="123899"/>
    <lineage>
        <taxon>Bacteria</taxon>
        <taxon>Pseudomonadati</taxon>
        <taxon>Pseudomonadota</taxon>
        <taxon>Betaproteobacteria</taxon>
        <taxon>Burkholderiales</taxon>
        <taxon>Alcaligenaceae</taxon>
        <taxon>Bordetella</taxon>
    </lineage>
</organism>
<evidence type="ECO:0000256" key="1">
    <source>
        <dbReference type="ARBA" id="ARBA00009477"/>
    </source>
</evidence>
<gene>
    <name evidence="5" type="primary">bepD</name>
    <name evidence="5" type="ORF">SAMEA3906487_01208</name>
</gene>
<feature type="domain" description="CusB-like beta-barrel" evidence="3">
    <location>
        <begin position="201"/>
        <end position="272"/>
    </location>
</feature>
<dbReference type="PANTHER" id="PTHR30469">
    <property type="entry name" value="MULTIDRUG RESISTANCE PROTEIN MDTA"/>
    <property type="match status" value="1"/>
</dbReference>
<sequence length="370" mass="39843">MSNKKKWAVVTAVVIAGAIASGVWLLRDSAAQDGGAWPNPKVALSSVVRGQAPRTLHGVGELEAARQVALASEVAGRIVRIAFDSGQPVRRGDLLVQINDAPEQAERLRLRAQLRNAETTLARTRKLLAEKVATQEQWENAVAARDMAAGELRRIEAVIDQKALRAPFDGVAGIRRVHEGQYLQPGEAIVSLIDTQGLKVNFSLDELAAPHLHVGQPVQLRLDAWPQEVFPATLSAIDPWVGKARTLQVQARLDAADPRLRAGMFANVQVKPPQPVSVLTVPETAVTYTAYGQTVFVARTEGDQPPTVHRVAVKTGERWQGLVEILQGLNEGDRVVVSGQIKLSDGMPIDVAARDVLHEAPAGAAQEQAS</sequence>
<accession>A0A157MTA0</accession>
<dbReference type="AlphaFoldDB" id="A0A157MTA0"/>
<dbReference type="OrthoDB" id="9806939at2"/>
<dbReference type="RefSeq" id="WP_025512308.1">
    <property type="nucleotide sequence ID" value="NZ_CP016340.1"/>
</dbReference>
<dbReference type="GeneID" id="56591500"/>
<dbReference type="STRING" id="123899.SAMEA3906487_01208"/>
<dbReference type="GO" id="GO:1990281">
    <property type="term" value="C:efflux pump complex"/>
    <property type="evidence" value="ECO:0007669"/>
    <property type="project" value="TreeGrafter"/>
</dbReference>
<dbReference type="SUPFAM" id="SSF111369">
    <property type="entry name" value="HlyD-like secretion proteins"/>
    <property type="match status" value="1"/>
</dbReference>
<dbReference type="FunFam" id="2.40.30.170:FF:000010">
    <property type="entry name" value="Efflux RND transporter periplasmic adaptor subunit"/>
    <property type="match status" value="1"/>
</dbReference>
<dbReference type="PATRIC" id="fig|123899.6.peg.1184"/>